<dbReference type="Pfam" id="PF25917">
    <property type="entry name" value="BSH_RND"/>
    <property type="match status" value="1"/>
</dbReference>
<feature type="coiled-coil region" evidence="3">
    <location>
        <begin position="158"/>
        <end position="185"/>
    </location>
</feature>
<evidence type="ECO:0000256" key="3">
    <source>
        <dbReference type="SAM" id="Coils"/>
    </source>
</evidence>
<dbReference type="Gene3D" id="2.40.50.100">
    <property type="match status" value="1"/>
</dbReference>
<sequence>MQNATIDRRSCPKAAAGRNHRRAFALFALLPFLAVSCSEEPQASKTAAAAARPQVSVTVLHPQNVAVTAELPGRTAASLVAEVRPQVTGIIRARNFREGSEVKEGDVLYEIDPATYQAAYDTEVAAVQKAEGALPSAQSKVDRYKSLAQQNAVSAQDYDDATSTLAQAQADLASARAALETARINLDYTKIRAPIDGRIDESSVTVGALVQAAQTTALATINSLDPINVDVTQSSTNLLKFRRAVEEDRLKMSGDNVAVRLILEDGSTYAQNGTLEFTSASVDKTVGTFTVRATFPNPDRLLLPGMYVRAIIEEGVAQNSFLVPQRAVTRNAKGEATAMFVDADGKVAQRILPVQQSVGNSWLVSDDIADGDRVVVEGLQQIKDGQGVTATEVILDDATGMIKQSDAGTANPADQAALSPDRK</sequence>
<feature type="domain" description="Multidrug resistance protein MdtA-like alpha-helical hairpin" evidence="5">
    <location>
        <begin position="125"/>
        <end position="189"/>
    </location>
</feature>
<evidence type="ECO:0000256" key="1">
    <source>
        <dbReference type="ARBA" id="ARBA00004196"/>
    </source>
</evidence>
<organism evidence="9 10">
    <name type="scientific">Ectorhizobium quercum</name>
    <dbReference type="NCBI Taxonomy" id="2965071"/>
    <lineage>
        <taxon>Bacteria</taxon>
        <taxon>Pseudomonadati</taxon>
        <taxon>Pseudomonadota</taxon>
        <taxon>Alphaproteobacteria</taxon>
        <taxon>Hyphomicrobiales</taxon>
        <taxon>Rhizobiaceae</taxon>
        <taxon>Ectorhizobium</taxon>
    </lineage>
</organism>
<dbReference type="RefSeq" id="WP_306410534.1">
    <property type="nucleotide sequence ID" value="NZ_JANFPI010000002.1"/>
</dbReference>
<dbReference type="Gene3D" id="1.10.287.470">
    <property type="entry name" value="Helix hairpin bin"/>
    <property type="match status" value="1"/>
</dbReference>
<protein>
    <submittedName>
        <fullName evidence="9">Efflux RND transporter periplasmic adaptor subunit</fullName>
    </submittedName>
</protein>
<dbReference type="SUPFAM" id="SSF111369">
    <property type="entry name" value="HlyD-like secretion proteins"/>
    <property type="match status" value="1"/>
</dbReference>
<evidence type="ECO:0000259" key="7">
    <source>
        <dbReference type="Pfam" id="PF25944"/>
    </source>
</evidence>
<comment type="subcellular location">
    <subcellularLocation>
        <location evidence="1">Cell envelope</location>
    </subcellularLocation>
</comment>
<feature type="domain" description="Multidrug resistance protein MdtA-like C-terminal permuted SH3" evidence="8">
    <location>
        <begin position="319"/>
        <end position="380"/>
    </location>
</feature>
<dbReference type="Proteomes" id="UP001208771">
    <property type="component" value="Unassembled WGS sequence"/>
</dbReference>
<dbReference type="GO" id="GO:0022857">
    <property type="term" value="F:transmembrane transporter activity"/>
    <property type="evidence" value="ECO:0007669"/>
    <property type="project" value="InterPro"/>
</dbReference>
<evidence type="ECO:0000259" key="8">
    <source>
        <dbReference type="Pfam" id="PF25967"/>
    </source>
</evidence>
<dbReference type="InterPro" id="IPR058625">
    <property type="entry name" value="MdtA-like_BSH"/>
</dbReference>
<dbReference type="FunFam" id="2.40.420.20:FF:000001">
    <property type="entry name" value="Efflux RND transporter periplasmic adaptor subunit"/>
    <property type="match status" value="1"/>
</dbReference>
<dbReference type="InterPro" id="IPR058627">
    <property type="entry name" value="MdtA-like_C"/>
</dbReference>
<dbReference type="Pfam" id="PF25876">
    <property type="entry name" value="HH_MFP_RND"/>
    <property type="match status" value="1"/>
</dbReference>
<dbReference type="GO" id="GO:0046677">
    <property type="term" value="P:response to antibiotic"/>
    <property type="evidence" value="ECO:0007669"/>
    <property type="project" value="TreeGrafter"/>
</dbReference>
<dbReference type="Gene3D" id="2.40.420.20">
    <property type="match status" value="1"/>
</dbReference>
<dbReference type="Pfam" id="PF25944">
    <property type="entry name" value="Beta-barrel_RND"/>
    <property type="match status" value="1"/>
</dbReference>
<evidence type="ECO:0000256" key="2">
    <source>
        <dbReference type="ARBA" id="ARBA00009477"/>
    </source>
</evidence>
<evidence type="ECO:0000313" key="9">
    <source>
        <dbReference type="EMBL" id="MCX8996754.1"/>
    </source>
</evidence>
<gene>
    <name evidence="9" type="ORF">NOF55_06510</name>
</gene>
<feature type="domain" description="Multidrug resistance protein MdtA-like barrel-sandwich hybrid" evidence="6">
    <location>
        <begin position="80"/>
        <end position="221"/>
    </location>
</feature>
<dbReference type="InterPro" id="IPR058624">
    <property type="entry name" value="MdtA-like_HH"/>
</dbReference>
<dbReference type="GO" id="GO:0005886">
    <property type="term" value="C:plasma membrane"/>
    <property type="evidence" value="ECO:0007669"/>
    <property type="project" value="TreeGrafter"/>
</dbReference>
<reference evidence="9" key="1">
    <citation type="submission" date="2022-07" db="EMBL/GenBank/DDBJ databases">
        <title>Ectorhizobium quercum gen.nov., sp. nov.</title>
        <authorList>
            <person name="Ma T."/>
            <person name="Li Y."/>
        </authorList>
    </citation>
    <scope>NUCLEOTIDE SEQUENCE</scope>
    <source>
        <strain evidence="9">BDR2-2</strain>
    </source>
</reference>
<feature type="domain" description="Multidrug resistance protein MdtA-like beta-barrel" evidence="7">
    <location>
        <begin position="226"/>
        <end position="315"/>
    </location>
</feature>
<evidence type="ECO:0000313" key="10">
    <source>
        <dbReference type="Proteomes" id="UP001208771"/>
    </source>
</evidence>
<dbReference type="NCBIfam" id="TIGR01730">
    <property type="entry name" value="RND_mfp"/>
    <property type="match status" value="1"/>
</dbReference>
<accession>A0AAE3MXG1</accession>
<evidence type="ECO:0000259" key="5">
    <source>
        <dbReference type="Pfam" id="PF25876"/>
    </source>
</evidence>
<dbReference type="GO" id="GO:0030313">
    <property type="term" value="C:cell envelope"/>
    <property type="evidence" value="ECO:0007669"/>
    <property type="project" value="UniProtKB-SubCell"/>
</dbReference>
<feature type="region of interest" description="Disordered" evidence="4">
    <location>
        <begin position="404"/>
        <end position="423"/>
    </location>
</feature>
<proteinExistence type="inferred from homology"/>
<evidence type="ECO:0000256" key="4">
    <source>
        <dbReference type="SAM" id="MobiDB-lite"/>
    </source>
</evidence>
<dbReference type="PANTHER" id="PTHR30158">
    <property type="entry name" value="ACRA/E-RELATED COMPONENT OF DRUG EFFLUX TRANSPORTER"/>
    <property type="match status" value="1"/>
</dbReference>
<dbReference type="PANTHER" id="PTHR30158:SF3">
    <property type="entry name" value="MULTIDRUG EFFLUX PUMP SUBUNIT ACRA-RELATED"/>
    <property type="match status" value="1"/>
</dbReference>
<evidence type="ECO:0000259" key="6">
    <source>
        <dbReference type="Pfam" id="PF25917"/>
    </source>
</evidence>
<dbReference type="AlphaFoldDB" id="A0AAE3MXG1"/>
<comment type="similarity">
    <text evidence="2">Belongs to the membrane fusion protein (MFP) (TC 8.A.1) family.</text>
</comment>
<dbReference type="EMBL" id="JANFPI010000002">
    <property type="protein sequence ID" value="MCX8996754.1"/>
    <property type="molecule type" value="Genomic_DNA"/>
</dbReference>
<dbReference type="InterPro" id="IPR006143">
    <property type="entry name" value="RND_pump_MFP"/>
</dbReference>
<dbReference type="Gene3D" id="2.40.30.170">
    <property type="match status" value="1"/>
</dbReference>
<dbReference type="InterPro" id="IPR058626">
    <property type="entry name" value="MdtA-like_b-barrel"/>
</dbReference>
<comment type="caution">
    <text evidence="9">The sequence shown here is derived from an EMBL/GenBank/DDBJ whole genome shotgun (WGS) entry which is preliminary data.</text>
</comment>
<name>A0AAE3MXG1_9HYPH</name>
<dbReference type="Pfam" id="PF25967">
    <property type="entry name" value="RND-MFP_C"/>
    <property type="match status" value="1"/>
</dbReference>
<keyword evidence="10" id="KW-1185">Reference proteome</keyword>
<keyword evidence="3" id="KW-0175">Coiled coil</keyword>